<dbReference type="Gene3D" id="2.160.10.10">
    <property type="entry name" value="Hexapeptide repeat proteins"/>
    <property type="match status" value="1"/>
</dbReference>
<keyword evidence="6" id="KW-1185">Reference proteome</keyword>
<dbReference type="InterPro" id="IPR045304">
    <property type="entry name" value="LbH_SAT"/>
</dbReference>
<sequence length="175" mass="19425">MRNMISSVLKLLKEDRSDSASFLYDFFLNPKYKVMLNYRLGVYIQNSKFFLHGFFLNILRYRMVVRRGCDISYSAIIGKKLHLPHPIGIVIGDDVIIKDNVTIFQNVTLGSHGKVNEELKYPEIGNGVKIYAGAKIIGGISVGEEAVIGANSVVTKDVPPRSVIVGVPGRIIASR</sequence>
<dbReference type="RefSeq" id="WP_290246533.1">
    <property type="nucleotide sequence ID" value="NZ_JAUFQT010000001.1"/>
</dbReference>
<dbReference type="CDD" id="cd03354">
    <property type="entry name" value="LbH_SAT"/>
    <property type="match status" value="1"/>
</dbReference>
<keyword evidence="3 4" id="KW-0012">Acyltransferase</keyword>
<keyword evidence="2 4" id="KW-0808">Transferase</keyword>
<name>A0ABV5J3Q6_9BACT</name>
<dbReference type="EMBL" id="JBHMEW010000042">
    <property type="protein sequence ID" value="MFB9211117.1"/>
    <property type="molecule type" value="Genomic_DNA"/>
</dbReference>
<evidence type="ECO:0000256" key="1">
    <source>
        <dbReference type="ARBA" id="ARBA00007274"/>
    </source>
</evidence>
<evidence type="ECO:0000256" key="3">
    <source>
        <dbReference type="ARBA" id="ARBA00023315"/>
    </source>
</evidence>
<accession>A0ABV5J3Q6</accession>
<protein>
    <recommendedName>
        <fullName evidence="4">Serine acetyltransferase</fullName>
        <ecNumber evidence="4">2.3.1.30</ecNumber>
    </recommendedName>
</protein>
<dbReference type="Proteomes" id="UP001589654">
    <property type="component" value="Unassembled WGS sequence"/>
</dbReference>
<dbReference type="InterPro" id="IPR005881">
    <property type="entry name" value="Ser_O-AcTrfase"/>
</dbReference>
<reference evidence="5 6" key="1">
    <citation type="submission" date="2024-09" db="EMBL/GenBank/DDBJ databases">
        <authorList>
            <person name="Sun Q."/>
            <person name="Mori K."/>
        </authorList>
    </citation>
    <scope>NUCLEOTIDE SEQUENCE [LARGE SCALE GENOMIC DNA]</scope>
    <source>
        <strain evidence="5 6">CECT 7682</strain>
    </source>
</reference>
<comment type="similarity">
    <text evidence="1 4">Belongs to the transferase hexapeptide repeat family.</text>
</comment>
<gene>
    <name evidence="5" type="ORF">ACFFUR_04810</name>
</gene>
<dbReference type="SUPFAM" id="SSF51161">
    <property type="entry name" value="Trimeric LpxA-like enzymes"/>
    <property type="match status" value="1"/>
</dbReference>
<dbReference type="Pfam" id="PF00132">
    <property type="entry name" value="Hexapep"/>
    <property type="match status" value="1"/>
</dbReference>
<dbReference type="PIRSF" id="PIRSF000441">
    <property type="entry name" value="CysE"/>
    <property type="match status" value="1"/>
</dbReference>
<dbReference type="InterPro" id="IPR001451">
    <property type="entry name" value="Hexapep"/>
</dbReference>
<proteinExistence type="inferred from homology"/>
<evidence type="ECO:0000256" key="2">
    <source>
        <dbReference type="ARBA" id="ARBA00022679"/>
    </source>
</evidence>
<organism evidence="5 6">
    <name type="scientific">Echinicola jeungdonensis</name>
    <dbReference type="NCBI Taxonomy" id="709343"/>
    <lineage>
        <taxon>Bacteria</taxon>
        <taxon>Pseudomonadati</taxon>
        <taxon>Bacteroidota</taxon>
        <taxon>Cytophagia</taxon>
        <taxon>Cytophagales</taxon>
        <taxon>Cyclobacteriaceae</taxon>
        <taxon>Echinicola</taxon>
    </lineage>
</organism>
<evidence type="ECO:0000313" key="6">
    <source>
        <dbReference type="Proteomes" id="UP001589654"/>
    </source>
</evidence>
<comment type="caution">
    <text evidence="5">The sequence shown here is derived from an EMBL/GenBank/DDBJ whole genome shotgun (WGS) entry which is preliminary data.</text>
</comment>
<dbReference type="EC" id="2.3.1.30" evidence="4"/>
<dbReference type="PANTHER" id="PTHR42811">
    <property type="entry name" value="SERINE ACETYLTRANSFERASE"/>
    <property type="match status" value="1"/>
</dbReference>
<dbReference type="GO" id="GO:0009001">
    <property type="term" value="F:serine O-acetyltransferase activity"/>
    <property type="evidence" value="ECO:0007669"/>
    <property type="project" value="UniProtKB-EC"/>
</dbReference>
<evidence type="ECO:0000256" key="4">
    <source>
        <dbReference type="PIRNR" id="PIRNR000441"/>
    </source>
</evidence>
<dbReference type="InterPro" id="IPR011004">
    <property type="entry name" value="Trimer_LpxA-like_sf"/>
</dbReference>
<comment type="catalytic activity">
    <reaction evidence="4">
        <text>L-serine + acetyl-CoA = O-acetyl-L-serine + CoA</text>
        <dbReference type="Rhea" id="RHEA:24560"/>
        <dbReference type="ChEBI" id="CHEBI:33384"/>
        <dbReference type="ChEBI" id="CHEBI:57287"/>
        <dbReference type="ChEBI" id="CHEBI:57288"/>
        <dbReference type="ChEBI" id="CHEBI:58340"/>
        <dbReference type="EC" id="2.3.1.30"/>
    </reaction>
</comment>
<evidence type="ECO:0000313" key="5">
    <source>
        <dbReference type="EMBL" id="MFB9211117.1"/>
    </source>
</evidence>